<dbReference type="RefSeq" id="WP_249314548.1">
    <property type="nucleotide sequence ID" value="NZ_JACRSR010000001.1"/>
</dbReference>
<dbReference type="Proteomes" id="UP000623172">
    <property type="component" value="Unassembled WGS sequence"/>
</dbReference>
<dbReference type="EMBL" id="JACRSR010000001">
    <property type="protein sequence ID" value="MBC8530575.1"/>
    <property type="molecule type" value="Genomic_DNA"/>
</dbReference>
<comment type="caution">
    <text evidence="2">The sequence shown here is derived from an EMBL/GenBank/DDBJ whole genome shotgun (WGS) entry which is preliminary data.</text>
</comment>
<evidence type="ECO:0000313" key="3">
    <source>
        <dbReference type="Proteomes" id="UP000623172"/>
    </source>
</evidence>
<keyword evidence="3" id="KW-1185">Reference proteome</keyword>
<dbReference type="InterPro" id="IPR056937">
    <property type="entry name" value="YqbQ/XkdQ"/>
</dbReference>
<sequence length="311" mass="34049">MELYWEPKGGGVFELTPVAGDVKWFSSAAGQAGYVEFEMMKGAADLRTGDGIRLALSGADRFLGRVFTLTAGPDRVKVRAYDQLRYLLQKYSYTFTGVTASAMLRAMARDFRLAVGAVADTGYVFAKFAADGQSLLDMMLSALKQTRENTGRLFVLGDEAGRLTLTDCRNRIRPFALSAAHNLTDYSDVHTIDESAYTKFEISRTAGSGREVRTLVNAPAMDRFGVLLWTGSAGSEESAAVMDSRLRQAERRYAREHRSFSCEGAGEDVRAGDVVAVMAAGETRPYLIASVRHAFAGGARHTMKLELERFA</sequence>
<gene>
    <name evidence="2" type="ORF">H8696_01770</name>
</gene>
<organism evidence="2 3">
    <name type="scientific">Gehongia tenuis</name>
    <dbReference type="NCBI Taxonomy" id="2763655"/>
    <lineage>
        <taxon>Bacteria</taxon>
        <taxon>Bacillati</taxon>
        <taxon>Bacillota</taxon>
        <taxon>Clostridia</taxon>
        <taxon>Christensenellales</taxon>
        <taxon>Christensenellaceae</taxon>
        <taxon>Gehongia</taxon>
    </lineage>
</organism>
<feature type="domain" description="YqbQ/XkdQ" evidence="1">
    <location>
        <begin position="22"/>
        <end position="308"/>
    </location>
</feature>
<dbReference type="AlphaFoldDB" id="A0A926D1C6"/>
<dbReference type="SUPFAM" id="SSF69279">
    <property type="entry name" value="Phage tail proteins"/>
    <property type="match status" value="1"/>
</dbReference>
<protein>
    <recommendedName>
        <fullName evidence="1">YqbQ/XkdQ domain-containing protein</fullName>
    </recommendedName>
</protein>
<name>A0A926D1C6_9FIRM</name>
<accession>A0A926D1C6</accession>
<dbReference type="Pfam" id="PF24032">
    <property type="entry name" value="YQBQ"/>
    <property type="match status" value="1"/>
</dbReference>
<evidence type="ECO:0000259" key="1">
    <source>
        <dbReference type="Pfam" id="PF24032"/>
    </source>
</evidence>
<reference evidence="2" key="1">
    <citation type="submission" date="2020-08" db="EMBL/GenBank/DDBJ databases">
        <title>Genome public.</title>
        <authorList>
            <person name="Liu C."/>
            <person name="Sun Q."/>
        </authorList>
    </citation>
    <scope>NUCLEOTIDE SEQUENCE</scope>
    <source>
        <strain evidence="2">NSJ-53</strain>
    </source>
</reference>
<proteinExistence type="predicted"/>
<evidence type="ECO:0000313" key="2">
    <source>
        <dbReference type="EMBL" id="MBC8530575.1"/>
    </source>
</evidence>